<sequence length="127" mass="14092">MNIHERGTPKRSERNADPHGAGSVHDPERRAVYTHGKKKLARYNSATKRARLFREKRCGMPGDEGYEISGIQELNEIIFSDTTVSSTDLSSSVRHSAAPPSPVPIRPIPLLASTPTIDLHQPVERIE</sequence>
<comment type="caution">
    <text evidence="2">The sequence shown here is derived from an EMBL/GenBank/DDBJ whole genome shotgun (WGS) entry which is preliminary data.</text>
</comment>
<evidence type="ECO:0000256" key="1">
    <source>
        <dbReference type="SAM" id="MobiDB-lite"/>
    </source>
</evidence>
<feature type="region of interest" description="Disordered" evidence="1">
    <location>
        <begin position="1"/>
        <end position="31"/>
    </location>
</feature>
<dbReference type="EMBL" id="JAODUP010000780">
    <property type="protein sequence ID" value="KAK2144176.1"/>
    <property type="molecule type" value="Genomic_DNA"/>
</dbReference>
<name>A0AAD9MUD3_9ANNE</name>
<accession>A0AAD9MUD3</accession>
<evidence type="ECO:0000313" key="3">
    <source>
        <dbReference type="Proteomes" id="UP001208570"/>
    </source>
</evidence>
<organism evidence="2 3">
    <name type="scientific">Paralvinella palmiformis</name>
    <dbReference type="NCBI Taxonomy" id="53620"/>
    <lineage>
        <taxon>Eukaryota</taxon>
        <taxon>Metazoa</taxon>
        <taxon>Spiralia</taxon>
        <taxon>Lophotrochozoa</taxon>
        <taxon>Annelida</taxon>
        <taxon>Polychaeta</taxon>
        <taxon>Sedentaria</taxon>
        <taxon>Canalipalpata</taxon>
        <taxon>Terebellida</taxon>
        <taxon>Terebelliformia</taxon>
        <taxon>Alvinellidae</taxon>
        <taxon>Paralvinella</taxon>
    </lineage>
</organism>
<dbReference type="Proteomes" id="UP001208570">
    <property type="component" value="Unassembled WGS sequence"/>
</dbReference>
<feature type="compositionally biased region" description="Low complexity" evidence="1">
    <location>
        <begin position="86"/>
        <end position="98"/>
    </location>
</feature>
<feature type="region of interest" description="Disordered" evidence="1">
    <location>
        <begin position="86"/>
        <end position="109"/>
    </location>
</feature>
<evidence type="ECO:0000313" key="2">
    <source>
        <dbReference type="EMBL" id="KAK2144176.1"/>
    </source>
</evidence>
<protein>
    <submittedName>
        <fullName evidence="2">Uncharacterized protein</fullName>
    </submittedName>
</protein>
<dbReference type="AlphaFoldDB" id="A0AAD9MUD3"/>
<keyword evidence="3" id="KW-1185">Reference proteome</keyword>
<proteinExistence type="predicted"/>
<gene>
    <name evidence="2" type="ORF">LSH36_780g02043</name>
</gene>
<reference evidence="2" key="1">
    <citation type="journal article" date="2023" name="Mol. Biol. Evol.">
        <title>Third-Generation Sequencing Reveals the Adaptive Role of the Epigenome in Three Deep-Sea Polychaetes.</title>
        <authorList>
            <person name="Perez M."/>
            <person name="Aroh O."/>
            <person name="Sun Y."/>
            <person name="Lan Y."/>
            <person name="Juniper S.K."/>
            <person name="Young C.R."/>
            <person name="Angers B."/>
            <person name="Qian P.Y."/>
        </authorList>
    </citation>
    <scope>NUCLEOTIDE SEQUENCE</scope>
    <source>
        <strain evidence="2">P08H-3</strain>
    </source>
</reference>
<feature type="compositionally biased region" description="Basic and acidic residues" evidence="1">
    <location>
        <begin position="1"/>
        <end position="17"/>
    </location>
</feature>